<dbReference type="GO" id="GO:0005524">
    <property type="term" value="F:ATP binding"/>
    <property type="evidence" value="ECO:0007669"/>
    <property type="project" value="UniProtKB-KW"/>
</dbReference>
<evidence type="ECO:0000256" key="1">
    <source>
        <dbReference type="ARBA" id="ARBA00006611"/>
    </source>
</evidence>
<dbReference type="InterPro" id="IPR001482">
    <property type="entry name" value="T2SS/T4SS_dom"/>
</dbReference>
<dbReference type="Gene3D" id="3.40.50.300">
    <property type="entry name" value="P-loop containing nucleotide triphosphate hydrolases"/>
    <property type="match status" value="1"/>
</dbReference>
<protein>
    <submittedName>
        <fullName evidence="5">Toxin co-regulated pilus biosynthesis protein T</fullName>
    </submittedName>
</protein>
<comment type="similarity">
    <text evidence="1">Belongs to the GSP E family.</text>
</comment>
<dbReference type="Pfam" id="PF00437">
    <property type="entry name" value="T2SSE"/>
    <property type="match status" value="1"/>
</dbReference>
<accession>A0A0H3AFW4</accession>
<evidence type="ECO:0000313" key="6">
    <source>
        <dbReference type="Proteomes" id="UP000000249"/>
    </source>
</evidence>
<keyword evidence="3" id="KW-0067">ATP-binding</keyword>
<evidence type="ECO:0000256" key="3">
    <source>
        <dbReference type="ARBA" id="ARBA00022840"/>
    </source>
</evidence>
<dbReference type="RefSeq" id="WP_000020698.1">
    <property type="nucleotide sequence ID" value="NC_009457.1"/>
</dbReference>
<sequence length="503" mass="57293">MSIDIKYLSRIDIDREEFFFKDSRLMCKKFDEEREVLTLLEFDTKFRVNLLKKDKVYKYFLVSDANHKLLIANLVTEQQAKDLSFIEKDIMKIASSATAYGASDIHFIREDRICKIKFRVNGTMIDYREILSSEADSLMFVLYNVMATTKETTWNRKLPQDANIILVINEKAYRFRYAHMPLFGEGGKNYHAVVRIIYPSNNFVCTNYQDIGYNEADTDAIARILNTSYGLFIVSGTTGSGKSTSLKKYIELLFFNKYKGKGCFVTVEDPVEYLISGAQQSSIVADNDDKTKNPFADAVRSAMRRDPDVIMIGEIRDKPTVEALSSAVESGHYCLTTIHAGSVVSVLQRLSGLGMKADKIASPGFLAGITSQKLIPELCPSCKVSFVDERYQRAVFSANENGCEACNHSGFKGRLLLLETLVPTVEDLELVASENWVSLYRKYRERRFIKTGKKGLGEGFSIKDKAYYNVLKGKVCHEYFMLHFGQLDHEDENIIYENYLQEV</sequence>
<dbReference type="SUPFAM" id="SSF52540">
    <property type="entry name" value="P-loop containing nucleoside triphosphate hydrolases"/>
    <property type="match status" value="1"/>
</dbReference>
<proteinExistence type="inferred from homology"/>
<dbReference type="OrthoDB" id="5790493at2"/>
<name>A0A0H3AFW4_VIBC3</name>
<dbReference type="GO" id="GO:0005886">
    <property type="term" value="C:plasma membrane"/>
    <property type="evidence" value="ECO:0007669"/>
    <property type="project" value="TreeGrafter"/>
</dbReference>
<dbReference type="PANTHER" id="PTHR30258:SF1">
    <property type="entry name" value="PROTEIN TRANSPORT PROTEIN HOFB HOMOLOG"/>
    <property type="match status" value="1"/>
</dbReference>
<feature type="domain" description="Bacterial type II secretion system protein E" evidence="4">
    <location>
        <begin position="303"/>
        <end position="317"/>
    </location>
</feature>
<evidence type="ECO:0000256" key="2">
    <source>
        <dbReference type="ARBA" id="ARBA00022741"/>
    </source>
</evidence>
<dbReference type="GO" id="GO:0016887">
    <property type="term" value="F:ATP hydrolysis activity"/>
    <property type="evidence" value="ECO:0007669"/>
    <property type="project" value="TreeGrafter"/>
</dbReference>
<reference evidence="5 6" key="1">
    <citation type="submission" date="2007-03" db="EMBL/GenBank/DDBJ databases">
        <authorList>
            <person name="Heidelberg J."/>
        </authorList>
    </citation>
    <scope>NUCLEOTIDE SEQUENCE [LARGE SCALE GENOMIC DNA]</scope>
    <source>
        <strain evidence="6">ATCC 39541 / Classical Ogawa 395 / O395</strain>
    </source>
</reference>
<dbReference type="PANTHER" id="PTHR30258">
    <property type="entry name" value="TYPE II SECRETION SYSTEM PROTEIN GSPE-RELATED"/>
    <property type="match status" value="1"/>
</dbReference>
<gene>
    <name evidence="5" type="primary">tcpT</name>
    <name evidence="5" type="ordered locus">VC0395_A0360</name>
</gene>
<dbReference type="PROSITE" id="PS00662">
    <property type="entry name" value="T2SP_E"/>
    <property type="match status" value="1"/>
</dbReference>
<dbReference type="InterPro" id="IPR027417">
    <property type="entry name" value="P-loop_NTPase"/>
</dbReference>
<organism evidence="5 6">
    <name type="scientific">Vibrio cholerae serotype O1 (strain ATCC 39541 / Classical Ogawa 395 / O395)</name>
    <dbReference type="NCBI Taxonomy" id="345073"/>
    <lineage>
        <taxon>Bacteria</taxon>
        <taxon>Pseudomonadati</taxon>
        <taxon>Pseudomonadota</taxon>
        <taxon>Gammaproteobacteria</taxon>
        <taxon>Vibrionales</taxon>
        <taxon>Vibrionaceae</taxon>
        <taxon>Vibrio</taxon>
    </lineage>
</organism>
<dbReference type="eggNOG" id="COG2804">
    <property type="taxonomic scope" value="Bacteria"/>
</dbReference>
<dbReference type="EMBL" id="CP000627">
    <property type="protein sequence ID" value="ABQ19722.1"/>
    <property type="molecule type" value="Genomic_DNA"/>
</dbReference>
<dbReference type="KEGG" id="vcr:VC395_0851"/>
<dbReference type="AlphaFoldDB" id="A0A0H3AFW4"/>
<dbReference type="KEGG" id="vco:VC0395_A0360"/>
<evidence type="ECO:0000259" key="4">
    <source>
        <dbReference type="PROSITE" id="PS00662"/>
    </source>
</evidence>
<dbReference type="CDD" id="cd01129">
    <property type="entry name" value="PulE-GspE-like"/>
    <property type="match status" value="1"/>
</dbReference>
<dbReference type="Gene3D" id="3.30.450.90">
    <property type="match status" value="1"/>
</dbReference>
<dbReference type="PATRIC" id="fig|345073.21.peg.823"/>
<keyword evidence="2" id="KW-0547">Nucleotide-binding</keyword>
<evidence type="ECO:0000313" key="5">
    <source>
        <dbReference type="EMBL" id="ABQ19722.1"/>
    </source>
</evidence>
<dbReference type="Proteomes" id="UP000000249">
    <property type="component" value="Chromosome 1"/>
</dbReference>